<comment type="caution">
    <text evidence="1">The sequence shown here is derived from an EMBL/GenBank/DDBJ whole genome shotgun (WGS) entry which is preliminary data.</text>
</comment>
<proteinExistence type="predicted"/>
<protein>
    <submittedName>
        <fullName evidence="1">Uncharacterized protein</fullName>
    </submittedName>
</protein>
<name>A0A8X6IG06_9ARAC</name>
<dbReference type="Proteomes" id="UP000886998">
    <property type="component" value="Unassembled WGS sequence"/>
</dbReference>
<accession>A0A8X6IG06</accession>
<dbReference type="EMBL" id="BMAV01025660">
    <property type="protein sequence ID" value="GFS43498.1"/>
    <property type="molecule type" value="Genomic_DNA"/>
</dbReference>
<evidence type="ECO:0000313" key="2">
    <source>
        <dbReference type="Proteomes" id="UP000886998"/>
    </source>
</evidence>
<sequence length="103" mass="10951">MAPRGPETSRQTEAVIQIPPIQPTTPPVNLNPAPIVNPIIPNGNNSDIKALLTTTVQCLIQLLSATNTAPTIANNFDKVNSAQADANQMYSLIEASCNTNNDQ</sequence>
<organism evidence="1 2">
    <name type="scientific">Trichonephila inaurata madagascariensis</name>
    <dbReference type="NCBI Taxonomy" id="2747483"/>
    <lineage>
        <taxon>Eukaryota</taxon>
        <taxon>Metazoa</taxon>
        <taxon>Ecdysozoa</taxon>
        <taxon>Arthropoda</taxon>
        <taxon>Chelicerata</taxon>
        <taxon>Arachnida</taxon>
        <taxon>Araneae</taxon>
        <taxon>Araneomorphae</taxon>
        <taxon>Entelegynae</taxon>
        <taxon>Araneoidea</taxon>
        <taxon>Nephilidae</taxon>
        <taxon>Trichonephila</taxon>
        <taxon>Trichonephila inaurata</taxon>
    </lineage>
</organism>
<keyword evidence="2" id="KW-1185">Reference proteome</keyword>
<dbReference type="AlphaFoldDB" id="A0A8X6IG06"/>
<evidence type="ECO:0000313" key="1">
    <source>
        <dbReference type="EMBL" id="GFS43498.1"/>
    </source>
</evidence>
<reference evidence="1" key="1">
    <citation type="submission" date="2020-08" db="EMBL/GenBank/DDBJ databases">
        <title>Multicomponent nature underlies the extraordinary mechanical properties of spider dragline silk.</title>
        <authorList>
            <person name="Kono N."/>
            <person name="Nakamura H."/>
            <person name="Mori M."/>
            <person name="Yoshida Y."/>
            <person name="Ohtoshi R."/>
            <person name="Malay A.D."/>
            <person name="Moran D.A.P."/>
            <person name="Tomita M."/>
            <person name="Numata K."/>
            <person name="Arakawa K."/>
        </authorList>
    </citation>
    <scope>NUCLEOTIDE SEQUENCE</scope>
</reference>
<gene>
    <name evidence="1" type="ORF">TNIN_294651</name>
</gene>